<comment type="caution">
    <text evidence="4">The sequence shown here is derived from an EMBL/GenBank/DDBJ whole genome shotgun (WGS) entry which is preliminary data.</text>
</comment>
<accession>A0A438HLQ2</accession>
<sequence length="1007" mass="112507">MKVFVLSEVLIVVFAFVLCGCVLGKECTNVPTQLSSHSFRYELLASNNESWKAEMFQHYHLIHTDDSAWSNLLPRKLLREEDEFSWAMMYRNMKNYDGSNSNFLKEMSLHDVRLDSDSLHGRAQQTNLDYLLILDVDRLVWSFRKTAGLSTPGLPYGGWEAPNVELRGHFVGHYMSASAQMWASTHNDTLKEKMSAVVSALATCQEKMGTGYLSAFPSELFDRFEAIKPVWAPYYTIHKILAGLLDQYTFAGNSQALKMMTWMVEHFYKRVQNVITMYSLERHWLSLNEETGGMNDVLYRLYSITGDQKHLVLAHLFDKPCFLGLLAVQGYEAGMEVAPLGEGCEPLRMVLVGDTLVEFEEVEAWPKDAVESGTAREEGAVGFEAKILALLCKMKARKEVRVQEGGKRRKNAPSKFGRELRKLECFVNTRGQKEGEENYLCFVGLWKVTCIELPNQNVIDHVLSFNGQGLERADSISGFHANTHIPVVIGSQMRYEVTGDPLYKAIGTFFMDIVNSSHSYATGGTSVGEFWSDPKRLASTLQRENEESCTTYNMLKVSRHLFRWTKEVVYADYYERALTNGVLSIQRGTDPGVMIYMLPLGRGDSKARSYHGWGTKFDSFWCCYGTGIESFSKLGDSIYFEEEGKTPELYIIQYISSSLDWKSGQIVLNQKVDPVVSWDPYLRTTLTFTPKEGAGQSSTINLRIPVWASSSGAKASINAQDLPVPAPSSFLSLTRNWSPGDKLTLQLPIRLRTEAIKDDRPKYASIQAILYGPYLLAGLTSDDWDIKTGSATSLSDWITPIPASDNSRLVSLSQESGNSSFVFSNSNQSITMEKFPEEGTDASLHATFRLVLKDATSLKVLSPKDAIGKSVMLEPIDLPGMVVVQQGTNQNLGIANSAAGKGSLFHLVAGLDGKDGTVSLESESQKDCYMYSGIDYNSGTSIKLKSLSESGSSDEDFNKATSFILKEGISQYHPISFVAKGMKRNFLLTPLLGLRDESYTVYFNIQD</sequence>
<evidence type="ECO:0008006" key="6">
    <source>
        <dbReference type="Google" id="ProtNLM"/>
    </source>
</evidence>
<dbReference type="PANTHER" id="PTHR31151:SF0">
    <property type="entry name" value="PROLINE-TRNA LIGASE (DUF1680)"/>
    <property type="match status" value="1"/>
</dbReference>
<dbReference type="EMBL" id="QGNW01000204">
    <property type="protein sequence ID" value="RVW85378.1"/>
    <property type="molecule type" value="Genomic_DNA"/>
</dbReference>
<dbReference type="PANTHER" id="PTHR31151">
    <property type="entry name" value="PROLINE-TRNA LIGASE (DUF1680)"/>
    <property type="match status" value="1"/>
</dbReference>
<dbReference type="Pfam" id="PF20736">
    <property type="entry name" value="Glyco_hydro127M"/>
    <property type="match status" value="1"/>
</dbReference>
<feature type="chain" id="PRO_5019127103" description="Alpha-L-arabinofuranosidase B arabinose-binding domain-containing protein" evidence="1">
    <location>
        <begin position="25"/>
        <end position="1007"/>
    </location>
</feature>
<dbReference type="Pfam" id="PF07944">
    <property type="entry name" value="Beta-AFase-like_GH127_cat"/>
    <property type="match status" value="2"/>
</dbReference>
<reference evidence="4 5" key="1">
    <citation type="journal article" date="2018" name="PLoS Genet.">
        <title>Population sequencing reveals clonal diversity and ancestral inbreeding in the grapevine cultivar Chardonnay.</title>
        <authorList>
            <person name="Roach M.J."/>
            <person name="Johnson D.L."/>
            <person name="Bohlmann J."/>
            <person name="van Vuuren H.J."/>
            <person name="Jones S.J."/>
            <person name="Pretorius I.S."/>
            <person name="Schmidt S.A."/>
            <person name="Borneman A.R."/>
        </authorList>
    </citation>
    <scope>NUCLEOTIDE SEQUENCE [LARGE SCALE GENOMIC DNA]</scope>
    <source>
        <strain evidence="5">cv. Chardonnay</strain>
        <tissue evidence="4">Leaf</tissue>
    </source>
</reference>
<dbReference type="AlphaFoldDB" id="A0A438HLQ2"/>
<protein>
    <recommendedName>
        <fullName evidence="6">Alpha-L-arabinofuranosidase B arabinose-binding domain-containing protein</fullName>
    </recommendedName>
</protein>
<organism evidence="4 5">
    <name type="scientific">Vitis vinifera</name>
    <name type="common">Grape</name>
    <dbReference type="NCBI Taxonomy" id="29760"/>
    <lineage>
        <taxon>Eukaryota</taxon>
        <taxon>Viridiplantae</taxon>
        <taxon>Streptophyta</taxon>
        <taxon>Embryophyta</taxon>
        <taxon>Tracheophyta</taxon>
        <taxon>Spermatophyta</taxon>
        <taxon>Magnoliopsida</taxon>
        <taxon>eudicotyledons</taxon>
        <taxon>Gunneridae</taxon>
        <taxon>Pentapetalae</taxon>
        <taxon>rosids</taxon>
        <taxon>Vitales</taxon>
        <taxon>Vitaceae</taxon>
        <taxon>Viteae</taxon>
        <taxon>Vitis</taxon>
    </lineage>
</organism>
<dbReference type="Gene3D" id="2.80.10.50">
    <property type="match status" value="1"/>
</dbReference>
<dbReference type="Proteomes" id="UP000288805">
    <property type="component" value="Unassembled WGS sequence"/>
</dbReference>
<dbReference type="InterPro" id="IPR012878">
    <property type="entry name" value="Beta-AFase-like_GH127_cat"/>
</dbReference>
<gene>
    <name evidence="4" type="ORF">CK203_038973</name>
</gene>
<evidence type="ECO:0000313" key="5">
    <source>
        <dbReference type="Proteomes" id="UP000288805"/>
    </source>
</evidence>
<dbReference type="InterPro" id="IPR049046">
    <property type="entry name" value="Beta-AFase-like_GH127_middle"/>
</dbReference>
<feature type="signal peptide" evidence="1">
    <location>
        <begin position="1"/>
        <end position="24"/>
    </location>
</feature>
<evidence type="ECO:0000313" key="4">
    <source>
        <dbReference type="EMBL" id="RVW85378.1"/>
    </source>
</evidence>
<feature type="domain" description="Non-reducing end beta-L-arabinofuranosidase-like GH127 middle" evidence="3">
    <location>
        <begin position="649"/>
        <end position="749"/>
    </location>
</feature>
<dbReference type="PROSITE" id="PS51257">
    <property type="entry name" value="PROKAR_LIPOPROTEIN"/>
    <property type="match status" value="1"/>
</dbReference>
<evidence type="ECO:0000256" key="1">
    <source>
        <dbReference type="SAM" id="SignalP"/>
    </source>
</evidence>
<keyword evidence="1" id="KW-0732">Signal</keyword>
<proteinExistence type="predicted"/>
<evidence type="ECO:0000259" key="2">
    <source>
        <dbReference type="Pfam" id="PF07944"/>
    </source>
</evidence>
<feature type="domain" description="Non-reducing end beta-L-arabinofuranosidase-like GH127 catalytic" evidence="2">
    <location>
        <begin position="111"/>
        <end position="327"/>
    </location>
</feature>
<evidence type="ECO:0000259" key="3">
    <source>
        <dbReference type="Pfam" id="PF20736"/>
    </source>
</evidence>
<feature type="domain" description="Non-reducing end beta-L-arabinofuranosidase-like GH127 catalytic" evidence="2">
    <location>
        <begin position="469"/>
        <end position="636"/>
    </location>
</feature>
<name>A0A438HLQ2_VITVI</name>